<name>A0A376MQU2_ECOLX</name>
<gene>
    <name evidence="1" type="primary">ftsA_2</name>
    <name evidence="1" type="ORF">NCTC11112_03324</name>
</gene>
<keyword evidence="1" id="KW-0132">Cell division</keyword>
<dbReference type="SUPFAM" id="SSF53067">
    <property type="entry name" value="Actin-like ATPase domain"/>
    <property type="match status" value="1"/>
</dbReference>
<reference evidence="1 2" key="1">
    <citation type="submission" date="2018-06" db="EMBL/GenBank/DDBJ databases">
        <authorList>
            <consortium name="Pathogen Informatics"/>
            <person name="Doyle S."/>
        </authorList>
    </citation>
    <scope>NUCLEOTIDE SEQUENCE [LARGE SCALE GENOMIC DNA]</scope>
    <source>
        <strain evidence="1 2">NCTC11112</strain>
    </source>
</reference>
<dbReference type="Proteomes" id="UP000254817">
    <property type="component" value="Unassembled WGS sequence"/>
</dbReference>
<evidence type="ECO:0000313" key="2">
    <source>
        <dbReference type="Proteomes" id="UP000254817"/>
    </source>
</evidence>
<protein>
    <submittedName>
        <fullName evidence="1">Cell division protein FtsA</fullName>
    </submittedName>
</protein>
<dbReference type="Pfam" id="PF14450">
    <property type="entry name" value="FtsA"/>
    <property type="match status" value="1"/>
</dbReference>
<keyword evidence="1" id="KW-0131">Cell cycle</keyword>
<organism evidence="1 2">
    <name type="scientific">Escherichia coli</name>
    <dbReference type="NCBI Taxonomy" id="562"/>
    <lineage>
        <taxon>Bacteria</taxon>
        <taxon>Pseudomonadati</taxon>
        <taxon>Pseudomonadota</taxon>
        <taxon>Gammaproteobacteria</taxon>
        <taxon>Enterobacterales</taxon>
        <taxon>Enterobacteriaceae</taxon>
        <taxon>Escherichia</taxon>
    </lineage>
</organism>
<dbReference type="GO" id="GO:0051301">
    <property type="term" value="P:cell division"/>
    <property type="evidence" value="ECO:0007669"/>
    <property type="project" value="UniProtKB-KW"/>
</dbReference>
<dbReference type="InterPro" id="IPR043129">
    <property type="entry name" value="ATPase_NBD"/>
</dbReference>
<accession>A0A376MQU2</accession>
<dbReference type="EMBL" id="UGAW01000001">
    <property type="protein sequence ID" value="STG52806.1"/>
    <property type="molecule type" value="Genomic_DNA"/>
</dbReference>
<dbReference type="AlphaFoldDB" id="A0A376MQU2"/>
<dbReference type="Gene3D" id="3.30.420.40">
    <property type="match status" value="1"/>
</dbReference>
<proteinExistence type="predicted"/>
<sequence length="93" mass="10281">MISLTPLARPPSDAEAIKVRHGCALGSIVGKDESVEVPSVGGRPPRSLQRQTLAEVIEPRYTELLNLVNEEILQLQESFANKGLNITWRQALY</sequence>
<evidence type="ECO:0000313" key="1">
    <source>
        <dbReference type="EMBL" id="STG52806.1"/>
    </source>
</evidence>